<keyword evidence="1" id="KW-1133">Transmembrane helix</keyword>
<reference evidence="2 3" key="1">
    <citation type="submission" date="2019-06" db="EMBL/GenBank/DDBJ databases">
        <title>Sequencing the genomes of 1000 actinobacteria strains.</title>
        <authorList>
            <person name="Klenk H.-P."/>
        </authorList>
    </citation>
    <scope>NUCLEOTIDE SEQUENCE [LARGE SCALE GENOMIC DNA]</scope>
    <source>
        <strain evidence="2 3">DSM 45511</strain>
    </source>
</reference>
<feature type="transmembrane region" description="Helical" evidence="1">
    <location>
        <begin position="21"/>
        <end position="42"/>
    </location>
</feature>
<sequence length="133" mass="13748">MTDIRSTPIPTSLPHGFRSRLRRTAGVAATAGTGLALIWALTGGGTFWPIWAWLGLAAVVAADAAFQLARHRSAGRPRPLAVVASVAGVLLPAEIAVWAFTGGGYFWPVWSALLLGGAALAARVLTAPVPARV</sequence>
<evidence type="ECO:0000256" key="1">
    <source>
        <dbReference type="SAM" id="Phobius"/>
    </source>
</evidence>
<dbReference type="Proteomes" id="UP000319818">
    <property type="component" value="Unassembled WGS sequence"/>
</dbReference>
<gene>
    <name evidence="2" type="ORF">FB388_6337</name>
</gene>
<evidence type="ECO:0008006" key="4">
    <source>
        <dbReference type="Google" id="ProtNLM"/>
    </source>
</evidence>
<organism evidence="2 3">
    <name type="scientific">Pseudonocardia cypriaca</name>
    <dbReference type="NCBI Taxonomy" id="882449"/>
    <lineage>
        <taxon>Bacteria</taxon>
        <taxon>Bacillati</taxon>
        <taxon>Actinomycetota</taxon>
        <taxon>Actinomycetes</taxon>
        <taxon>Pseudonocardiales</taxon>
        <taxon>Pseudonocardiaceae</taxon>
        <taxon>Pseudonocardia</taxon>
    </lineage>
</organism>
<accession>A0A543FZ64</accession>
<comment type="caution">
    <text evidence="2">The sequence shown here is derived from an EMBL/GenBank/DDBJ whole genome shotgun (WGS) entry which is preliminary data.</text>
</comment>
<evidence type="ECO:0000313" key="3">
    <source>
        <dbReference type="Proteomes" id="UP000319818"/>
    </source>
</evidence>
<feature type="transmembrane region" description="Helical" evidence="1">
    <location>
        <begin position="105"/>
        <end position="125"/>
    </location>
</feature>
<dbReference type="RefSeq" id="WP_142105849.1">
    <property type="nucleotide sequence ID" value="NZ_VFPH01000002.1"/>
</dbReference>
<keyword evidence="3" id="KW-1185">Reference proteome</keyword>
<dbReference type="AlphaFoldDB" id="A0A543FZ64"/>
<keyword evidence="1" id="KW-0812">Transmembrane</keyword>
<keyword evidence="1" id="KW-0472">Membrane</keyword>
<dbReference type="EMBL" id="VFPH01000002">
    <property type="protein sequence ID" value="TQM39085.1"/>
    <property type="molecule type" value="Genomic_DNA"/>
</dbReference>
<evidence type="ECO:0000313" key="2">
    <source>
        <dbReference type="EMBL" id="TQM39085.1"/>
    </source>
</evidence>
<protein>
    <recommendedName>
        <fullName evidence="4">Phosphatidate cytidylyltransferase</fullName>
    </recommendedName>
</protein>
<name>A0A543FZ64_9PSEU</name>
<proteinExistence type="predicted"/>
<feature type="transmembrane region" description="Helical" evidence="1">
    <location>
        <begin position="48"/>
        <end position="68"/>
    </location>
</feature>
<feature type="transmembrane region" description="Helical" evidence="1">
    <location>
        <begin position="80"/>
        <end position="99"/>
    </location>
</feature>